<dbReference type="InterPro" id="IPR036388">
    <property type="entry name" value="WH-like_DNA-bd_sf"/>
</dbReference>
<dbReference type="SUPFAM" id="SSF46785">
    <property type="entry name" value="Winged helix' DNA-binding domain"/>
    <property type="match status" value="1"/>
</dbReference>
<dbReference type="GO" id="GO:0003677">
    <property type="term" value="F:DNA binding"/>
    <property type="evidence" value="ECO:0007669"/>
    <property type="project" value="UniProtKB-KW"/>
</dbReference>
<organism evidence="5">
    <name type="scientific">bioreactor metagenome</name>
    <dbReference type="NCBI Taxonomy" id="1076179"/>
    <lineage>
        <taxon>unclassified sequences</taxon>
        <taxon>metagenomes</taxon>
        <taxon>ecological metagenomes</taxon>
    </lineage>
</organism>
<evidence type="ECO:0000256" key="2">
    <source>
        <dbReference type="ARBA" id="ARBA00023125"/>
    </source>
</evidence>
<sequence length="153" mass="17667">MEESVISELKSLNNLIKRLIMANCSNHETLASLSAQQMHIIIFIKHAQKHNLDVYQRDIENSFNIRPSTATGIIQLLEKNGYIIKQSVPNDARLKKLVLTDKADSIFHNFEPFIKDIEKVVLEDITEEELDQFANVIHKMKDNLLKDNLLKDK</sequence>
<keyword evidence="3" id="KW-0804">Transcription</keyword>
<proteinExistence type="predicted"/>
<dbReference type="InterPro" id="IPR036390">
    <property type="entry name" value="WH_DNA-bd_sf"/>
</dbReference>
<dbReference type="GO" id="GO:0003700">
    <property type="term" value="F:DNA-binding transcription factor activity"/>
    <property type="evidence" value="ECO:0007669"/>
    <property type="project" value="InterPro"/>
</dbReference>
<comment type="caution">
    <text evidence="5">The sequence shown here is derived from an EMBL/GenBank/DDBJ whole genome shotgun (WGS) entry which is preliminary data.</text>
</comment>
<evidence type="ECO:0000259" key="4">
    <source>
        <dbReference type="PROSITE" id="PS50995"/>
    </source>
</evidence>
<dbReference type="Pfam" id="PF01047">
    <property type="entry name" value="MarR"/>
    <property type="match status" value="1"/>
</dbReference>
<accession>A0A645DLS2</accession>
<dbReference type="PROSITE" id="PS50995">
    <property type="entry name" value="HTH_MARR_2"/>
    <property type="match status" value="1"/>
</dbReference>
<protein>
    <submittedName>
        <fullName evidence="5">Transcriptional regulator SlyA</fullName>
    </submittedName>
</protein>
<dbReference type="InterPro" id="IPR000835">
    <property type="entry name" value="HTH_MarR-typ"/>
</dbReference>
<keyword evidence="1" id="KW-0805">Transcription regulation</keyword>
<dbReference type="PANTHER" id="PTHR42756:SF1">
    <property type="entry name" value="TRANSCRIPTIONAL REPRESSOR OF EMRAB OPERON"/>
    <property type="match status" value="1"/>
</dbReference>
<gene>
    <name evidence="5" type="primary">slyA_38</name>
    <name evidence="5" type="ORF">SDC9_137144</name>
</gene>
<feature type="domain" description="HTH marR-type" evidence="4">
    <location>
        <begin position="2"/>
        <end position="142"/>
    </location>
</feature>
<dbReference type="AlphaFoldDB" id="A0A645DLS2"/>
<dbReference type="EMBL" id="VSSQ01037362">
    <property type="protein sequence ID" value="MPM90028.1"/>
    <property type="molecule type" value="Genomic_DNA"/>
</dbReference>
<dbReference type="Gene3D" id="1.10.10.10">
    <property type="entry name" value="Winged helix-like DNA-binding domain superfamily/Winged helix DNA-binding domain"/>
    <property type="match status" value="1"/>
</dbReference>
<keyword evidence="2" id="KW-0238">DNA-binding</keyword>
<reference evidence="5" key="1">
    <citation type="submission" date="2019-08" db="EMBL/GenBank/DDBJ databases">
        <authorList>
            <person name="Kucharzyk K."/>
            <person name="Murdoch R.W."/>
            <person name="Higgins S."/>
            <person name="Loffler F."/>
        </authorList>
    </citation>
    <scope>NUCLEOTIDE SEQUENCE</scope>
</reference>
<dbReference type="SMART" id="SM00347">
    <property type="entry name" value="HTH_MARR"/>
    <property type="match status" value="1"/>
</dbReference>
<dbReference type="PANTHER" id="PTHR42756">
    <property type="entry name" value="TRANSCRIPTIONAL REGULATOR, MARR"/>
    <property type="match status" value="1"/>
</dbReference>
<dbReference type="PRINTS" id="PR00598">
    <property type="entry name" value="HTHMARR"/>
</dbReference>
<evidence type="ECO:0000256" key="3">
    <source>
        <dbReference type="ARBA" id="ARBA00023163"/>
    </source>
</evidence>
<evidence type="ECO:0000256" key="1">
    <source>
        <dbReference type="ARBA" id="ARBA00023015"/>
    </source>
</evidence>
<evidence type="ECO:0000313" key="5">
    <source>
        <dbReference type="EMBL" id="MPM90028.1"/>
    </source>
</evidence>
<name>A0A645DLS2_9ZZZZ</name>